<dbReference type="Proteomes" id="UP001596152">
    <property type="component" value="Unassembled WGS sequence"/>
</dbReference>
<dbReference type="EMBL" id="JBHSLF010000054">
    <property type="protein sequence ID" value="MFC5345899.1"/>
    <property type="molecule type" value="Genomic_DNA"/>
</dbReference>
<organism evidence="1 2">
    <name type="scientific">Brevundimonas staleyi</name>
    <dbReference type="NCBI Taxonomy" id="74326"/>
    <lineage>
        <taxon>Bacteria</taxon>
        <taxon>Pseudomonadati</taxon>
        <taxon>Pseudomonadota</taxon>
        <taxon>Alphaproteobacteria</taxon>
        <taxon>Caulobacterales</taxon>
        <taxon>Caulobacteraceae</taxon>
        <taxon>Brevundimonas</taxon>
    </lineage>
</organism>
<protein>
    <submittedName>
        <fullName evidence="1">Antitoxin</fullName>
    </submittedName>
</protein>
<sequence>MAERAEQQYPMIFESHEARLQWERERLAEADADIAAGRVISGQEAIDWLDRWAAGEELEEPTFD</sequence>
<reference evidence="2" key="1">
    <citation type="journal article" date="2019" name="Int. J. Syst. Evol. Microbiol.">
        <title>The Global Catalogue of Microorganisms (GCM) 10K type strain sequencing project: providing services to taxonomists for standard genome sequencing and annotation.</title>
        <authorList>
            <consortium name="The Broad Institute Genomics Platform"/>
            <consortium name="The Broad Institute Genome Sequencing Center for Infectious Disease"/>
            <person name="Wu L."/>
            <person name="Ma J."/>
        </authorList>
    </citation>
    <scope>NUCLEOTIDE SEQUENCE [LARGE SCALE GENOMIC DNA]</scope>
    <source>
        <strain evidence="2">JCM 12125</strain>
    </source>
</reference>
<gene>
    <name evidence="1" type="ORF">ACFPIE_18440</name>
</gene>
<name>A0ABW0FWR4_9CAUL</name>
<comment type="caution">
    <text evidence="1">The sequence shown here is derived from an EMBL/GenBank/DDBJ whole genome shotgun (WGS) entry which is preliminary data.</text>
</comment>
<accession>A0ABW0FWR4</accession>
<evidence type="ECO:0000313" key="2">
    <source>
        <dbReference type="Proteomes" id="UP001596152"/>
    </source>
</evidence>
<proteinExistence type="predicted"/>
<keyword evidence="2" id="KW-1185">Reference proteome</keyword>
<evidence type="ECO:0000313" key="1">
    <source>
        <dbReference type="EMBL" id="MFC5345899.1"/>
    </source>
</evidence>
<dbReference type="RefSeq" id="WP_374036935.1">
    <property type="nucleotide sequence ID" value="NZ_CP169082.1"/>
</dbReference>